<organism evidence="3">
    <name type="scientific">Vibrio parahaemolyticus</name>
    <dbReference type="NCBI Taxonomy" id="670"/>
    <lineage>
        <taxon>Bacteria</taxon>
        <taxon>Pseudomonadati</taxon>
        <taxon>Pseudomonadota</taxon>
        <taxon>Gammaproteobacteria</taxon>
        <taxon>Vibrionales</taxon>
        <taxon>Vibrionaceae</taxon>
        <taxon>Vibrio</taxon>
    </lineage>
</organism>
<proteinExistence type="predicted"/>
<evidence type="ECO:0000259" key="1">
    <source>
        <dbReference type="Pfam" id="PF00534"/>
    </source>
</evidence>
<sequence>MKRILFVVNVDWFFMSHRLPIALQAIQEGYEVHLACSFSDKKFELEQLGIICHSISFSRSGGSILDELTTLLKVRSIIKQVGPKVVHAVTIKPVLYSGLALQLSRNNRSPSFVAAISGLGYVFTAKTIRARITKTLVSVFYKLSIRSKRKIVIFQNDSDKNILSKIVSLKKNEMEIIKGSGADLSIYKYHPERSDDIKVVSMACRLLKEKGVYNFVEAARIVKKRFPETEFRLIGDVDFGNPNSISKEEVESWVNEGVIVALGQRGDIPWLFSESNLVTLPSFYGEGVPKVLIEAAACGRPIVTTNNPGCRDAVIENETGITVPIRDSASLAKAIIYLLENKGIRQSMGLKARDYAVKEFDVNNVVKKHLDIYESLMVD</sequence>
<evidence type="ECO:0000313" key="3">
    <source>
        <dbReference type="EMBL" id="QFF90401.1"/>
    </source>
</evidence>
<gene>
    <name evidence="3" type="primary">wfaH</name>
</gene>
<dbReference type="SUPFAM" id="SSF53756">
    <property type="entry name" value="UDP-Glycosyltransferase/glycogen phosphorylase"/>
    <property type="match status" value="1"/>
</dbReference>
<name>A0A5P5X573_VIBPH</name>
<dbReference type="AlphaFoldDB" id="A0A5P5X573"/>
<dbReference type="RefSeq" id="WP_140114317.1">
    <property type="nucleotide sequence ID" value="NZ_CANUIP010000004.1"/>
</dbReference>
<dbReference type="PANTHER" id="PTHR12526">
    <property type="entry name" value="GLYCOSYLTRANSFERASE"/>
    <property type="match status" value="1"/>
</dbReference>
<dbReference type="Gene3D" id="3.40.50.2000">
    <property type="entry name" value="Glycogen Phosphorylase B"/>
    <property type="match status" value="2"/>
</dbReference>
<feature type="domain" description="Glycosyltransferase subfamily 4-like N-terminal" evidence="2">
    <location>
        <begin position="3"/>
        <end position="151"/>
    </location>
</feature>
<dbReference type="Pfam" id="PF00534">
    <property type="entry name" value="Glycos_transf_1"/>
    <property type="match status" value="1"/>
</dbReference>
<evidence type="ECO:0000259" key="2">
    <source>
        <dbReference type="Pfam" id="PF13477"/>
    </source>
</evidence>
<keyword evidence="3" id="KW-0808">Transferase</keyword>
<reference evidence="3" key="1">
    <citation type="journal article" date="2019" name="Int. J. Food Microbiol.">
        <title>Developing a novel molecular serotyping system based on capsular polysaccharide synthesis gene clusters of Vibrio parahaemolyticus.</title>
        <authorList>
            <person name="Pang Y."/>
            <person name="Guo X."/>
            <person name="Tian X."/>
            <person name="Liu F."/>
            <person name="Wang L."/>
            <person name="Wu J."/>
            <person name="Zhang S."/>
            <person name="Li S."/>
            <person name="Liu B."/>
        </authorList>
    </citation>
    <scope>NUCLEOTIDE SEQUENCE</scope>
    <source>
        <strain evidence="3">G3582</strain>
    </source>
</reference>
<dbReference type="PANTHER" id="PTHR12526:SF638">
    <property type="entry name" value="SPORE COAT PROTEIN SA"/>
    <property type="match status" value="1"/>
</dbReference>
<dbReference type="GO" id="GO:0016757">
    <property type="term" value="F:glycosyltransferase activity"/>
    <property type="evidence" value="ECO:0007669"/>
    <property type="project" value="InterPro"/>
</dbReference>
<protein>
    <submittedName>
        <fullName evidence="3">Glycosyl transferase</fullName>
    </submittedName>
</protein>
<dbReference type="InterPro" id="IPR028098">
    <property type="entry name" value="Glyco_trans_4-like_N"/>
</dbReference>
<feature type="domain" description="Glycosyl transferase family 1" evidence="1">
    <location>
        <begin position="195"/>
        <end position="353"/>
    </location>
</feature>
<dbReference type="InterPro" id="IPR001296">
    <property type="entry name" value="Glyco_trans_1"/>
</dbReference>
<accession>A0A5P5X573</accession>
<dbReference type="Pfam" id="PF13477">
    <property type="entry name" value="Glyco_trans_4_2"/>
    <property type="match status" value="1"/>
</dbReference>
<dbReference type="GO" id="GO:1901135">
    <property type="term" value="P:carbohydrate derivative metabolic process"/>
    <property type="evidence" value="ECO:0007669"/>
    <property type="project" value="UniProtKB-ARBA"/>
</dbReference>
<dbReference type="EMBL" id="MK473645">
    <property type="protein sequence ID" value="QFF90401.1"/>
    <property type="molecule type" value="Genomic_DNA"/>
</dbReference>
<dbReference type="CDD" id="cd03808">
    <property type="entry name" value="GT4_CapM-like"/>
    <property type="match status" value="1"/>
</dbReference>